<gene>
    <name evidence="3" type="ORF">SPARVUS_LOCUS8076453</name>
</gene>
<protein>
    <recommendedName>
        <fullName evidence="5">Leucine-rich repeat-containing protein 39</fullName>
    </recommendedName>
</protein>
<dbReference type="SUPFAM" id="SSF52058">
    <property type="entry name" value="L domain-like"/>
    <property type="match status" value="1"/>
</dbReference>
<keyword evidence="1" id="KW-0433">Leucine-rich repeat</keyword>
<dbReference type="PANTHER" id="PTHR48051:SF1">
    <property type="entry name" value="RAS SUPPRESSOR PROTEIN 1"/>
    <property type="match status" value="1"/>
</dbReference>
<keyword evidence="2" id="KW-0677">Repeat</keyword>
<name>A0ABN9DSS5_9NEOB</name>
<organism evidence="3 4">
    <name type="scientific">Staurois parvus</name>
    <dbReference type="NCBI Taxonomy" id="386267"/>
    <lineage>
        <taxon>Eukaryota</taxon>
        <taxon>Metazoa</taxon>
        <taxon>Chordata</taxon>
        <taxon>Craniata</taxon>
        <taxon>Vertebrata</taxon>
        <taxon>Euteleostomi</taxon>
        <taxon>Amphibia</taxon>
        <taxon>Batrachia</taxon>
        <taxon>Anura</taxon>
        <taxon>Neobatrachia</taxon>
        <taxon>Ranoidea</taxon>
        <taxon>Ranidae</taxon>
        <taxon>Staurois</taxon>
    </lineage>
</organism>
<dbReference type="Proteomes" id="UP001162483">
    <property type="component" value="Unassembled WGS sequence"/>
</dbReference>
<evidence type="ECO:0000313" key="4">
    <source>
        <dbReference type="Proteomes" id="UP001162483"/>
    </source>
</evidence>
<evidence type="ECO:0000313" key="3">
    <source>
        <dbReference type="EMBL" id="CAI9575029.1"/>
    </source>
</evidence>
<sequence>GRLTKLRELLLSYNRISEVPAELGDCESLERLELAVNKDISHLPDQLSKLRQVTHLDLNMNQFSAIPTAVLDLPALEWLDMGSNKLSDLPKEIDKMKTLHTLWLQRNKISELPDSISCLKNLSTLVLTNNLMKQIPLCLQSLHNLRFVNFRDNPLELQITLPPSDDEEEEGERELFGLQFMYVYIQEILKCNHSGVCVPMAMGSSLQFYCYQSVIQHFPFLFAASQKQCNLGIFYVKLNFRQTFK</sequence>
<evidence type="ECO:0000256" key="2">
    <source>
        <dbReference type="ARBA" id="ARBA00022737"/>
    </source>
</evidence>
<dbReference type="Gene3D" id="3.80.10.10">
    <property type="entry name" value="Ribonuclease Inhibitor"/>
    <property type="match status" value="2"/>
</dbReference>
<dbReference type="Pfam" id="PF00560">
    <property type="entry name" value="LRR_1"/>
    <property type="match status" value="2"/>
</dbReference>
<feature type="non-terminal residue" evidence="3">
    <location>
        <position position="1"/>
    </location>
</feature>
<evidence type="ECO:0000256" key="1">
    <source>
        <dbReference type="ARBA" id="ARBA00022614"/>
    </source>
</evidence>
<proteinExistence type="predicted"/>
<dbReference type="InterPro" id="IPR003591">
    <property type="entry name" value="Leu-rich_rpt_typical-subtyp"/>
</dbReference>
<reference evidence="3" key="1">
    <citation type="submission" date="2023-05" db="EMBL/GenBank/DDBJ databases">
        <authorList>
            <person name="Stuckert A."/>
        </authorList>
    </citation>
    <scope>NUCLEOTIDE SEQUENCE</scope>
</reference>
<accession>A0ABN9DSS5</accession>
<dbReference type="Pfam" id="PF13855">
    <property type="entry name" value="LRR_8"/>
    <property type="match status" value="1"/>
</dbReference>
<dbReference type="InterPro" id="IPR050216">
    <property type="entry name" value="LRR_domain-containing"/>
</dbReference>
<dbReference type="EMBL" id="CATNWA010014708">
    <property type="protein sequence ID" value="CAI9575029.1"/>
    <property type="molecule type" value="Genomic_DNA"/>
</dbReference>
<dbReference type="PROSITE" id="PS51450">
    <property type="entry name" value="LRR"/>
    <property type="match status" value="2"/>
</dbReference>
<comment type="caution">
    <text evidence="3">The sequence shown here is derived from an EMBL/GenBank/DDBJ whole genome shotgun (WGS) entry which is preliminary data.</text>
</comment>
<evidence type="ECO:0008006" key="5">
    <source>
        <dbReference type="Google" id="ProtNLM"/>
    </source>
</evidence>
<dbReference type="InterPro" id="IPR001611">
    <property type="entry name" value="Leu-rich_rpt"/>
</dbReference>
<dbReference type="InterPro" id="IPR032675">
    <property type="entry name" value="LRR_dom_sf"/>
</dbReference>
<keyword evidence="4" id="KW-1185">Reference proteome</keyword>
<dbReference type="SMART" id="SM00369">
    <property type="entry name" value="LRR_TYP"/>
    <property type="match status" value="5"/>
</dbReference>
<dbReference type="PANTHER" id="PTHR48051">
    <property type="match status" value="1"/>
</dbReference>